<keyword evidence="6 8" id="KW-0472">Membrane</keyword>
<reference evidence="10" key="1">
    <citation type="journal article" date="2019" name="Int. J. Syst. Evol. Microbiol.">
        <title>The Global Catalogue of Microorganisms (GCM) 10K type strain sequencing project: providing services to taxonomists for standard genome sequencing and annotation.</title>
        <authorList>
            <consortium name="The Broad Institute Genomics Platform"/>
            <consortium name="The Broad Institute Genome Sequencing Center for Infectious Disease"/>
            <person name="Wu L."/>
            <person name="Ma J."/>
        </authorList>
    </citation>
    <scope>NUCLEOTIDE SEQUENCE [LARGE SCALE GENOMIC DNA]</scope>
    <source>
        <strain evidence="10">KCTC 32998</strain>
    </source>
</reference>
<evidence type="ECO:0000256" key="8">
    <source>
        <dbReference type="HAMAP-Rule" id="MF_01521"/>
    </source>
</evidence>
<evidence type="ECO:0000256" key="1">
    <source>
        <dbReference type="ARBA" id="ARBA00022448"/>
    </source>
</evidence>
<comment type="function">
    <text evidence="8">Probably functions as a manganese efflux pump.</text>
</comment>
<dbReference type="HAMAP" id="MF_01521">
    <property type="entry name" value="MntP_pump"/>
    <property type="match status" value="1"/>
</dbReference>
<evidence type="ECO:0000256" key="2">
    <source>
        <dbReference type="ARBA" id="ARBA00022475"/>
    </source>
</evidence>
<dbReference type="PANTHER" id="PTHR35529:SF1">
    <property type="entry name" value="MANGANESE EFFLUX PUMP MNTP-RELATED"/>
    <property type="match status" value="1"/>
</dbReference>
<protein>
    <recommendedName>
        <fullName evidence="8">Putative manganese efflux pump MntP</fullName>
    </recommendedName>
</protein>
<dbReference type="InterPro" id="IPR003810">
    <property type="entry name" value="Mntp/YtaF"/>
</dbReference>
<evidence type="ECO:0000313" key="9">
    <source>
        <dbReference type="EMBL" id="GHB11788.1"/>
    </source>
</evidence>
<feature type="transmembrane region" description="Helical" evidence="8">
    <location>
        <begin position="56"/>
        <end position="74"/>
    </location>
</feature>
<keyword evidence="4 8" id="KW-1133">Transmembrane helix</keyword>
<feature type="transmembrane region" description="Helical" evidence="8">
    <location>
        <begin position="94"/>
        <end position="116"/>
    </location>
</feature>
<name>A0ABQ3DVG7_9GAMM</name>
<feature type="transmembrane region" description="Helical" evidence="8">
    <location>
        <begin position="27"/>
        <end position="50"/>
    </location>
</feature>
<comment type="caution">
    <text evidence="9">The sequence shown here is derived from an EMBL/GenBank/DDBJ whole genome shotgun (WGS) entry which is preliminary data.</text>
</comment>
<evidence type="ECO:0000256" key="3">
    <source>
        <dbReference type="ARBA" id="ARBA00022692"/>
    </source>
</evidence>
<proteinExistence type="inferred from homology"/>
<gene>
    <name evidence="8 9" type="primary">mntP</name>
    <name evidence="9" type="ORF">GCM10009038_06680</name>
</gene>
<dbReference type="Pfam" id="PF02659">
    <property type="entry name" value="Mntp"/>
    <property type="match status" value="1"/>
</dbReference>
<dbReference type="Proteomes" id="UP000646745">
    <property type="component" value="Unassembled WGS sequence"/>
</dbReference>
<keyword evidence="7 8" id="KW-0464">Manganese</keyword>
<dbReference type="NCBIfam" id="NF008546">
    <property type="entry name" value="PRK11469.1"/>
    <property type="match status" value="1"/>
</dbReference>
<feature type="transmembrane region" description="Helical" evidence="8">
    <location>
        <begin position="122"/>
        <end position="143"/>
    </location>
</feature>
<dbReference type="InterPro" id="IPR022929">
    <property type="entry name" value="Put_MntP"/>
</dbReference>
<evidence type="ECO:0000256" key="4">
    <source>
        <dbReference type="ARBA" id="ARBA00022989"/>
    </source>
</evidence>
<keyword evidence="1 8" id="KW-0813">Transport</keyword>
<comment type="subcellular location">
    <subcellularLocation>
        <location evidence="8">Cell membrane</location>
        <topology evidence="8">Multi-pass membrane protein</topology>
    </subcellularLocation>
</comment>
<dbReference type="PANTHER" id="PTHR35529">
    <property type="entry name" value="MANGANESE EFFLUX PUMP MNTP-RELATED"/>
    <property type="match status" value="1"/>
</dbReference>
<accession>A0ABQ3DVG7</accession>
<feature type="transmembrane region" description="Helical" evidence="8">
    <location>
        <begin position="155"/>
        <end position="172"/>
    </location>
</feature>
<evidence type="ECO:0000313" key="10">
    <source>
        <dbReference type="Proteomes" id="UP000646745"/>
    </source>
</evidence>
<evidence type="ECO:0000256" key="6">
    <source>
        <dbReference type="ARBA" id="ARBA00023136"/>
    </source>
</evidence>
<dbReference type="EMBL" id="BMZI01000002">
    <property type="protein sequence ID" value="GHB11788.1"/>
    <property type="molecule type" value="Genomic_DNA"/>
</dbReference>
<evidence type="ECO:0000256" key="5">
    <source>
        <dbReference type="ARBA" id="ARBA00023065"/>
    </source>
</evidence>
<evidence type="ECO:0000256" key="7">
    <source>
        <dbReference type="ARBA" id="ARBA00023211"/>
    </source>
</evidence>
<comment type="similarity">
    <text evidence="8">Belongs to the MntP (TC 9.B.29) family.</text>
</comment>
<keyword evidence="5 8" id="KW-0406">Ion transport</keyword>
<keyword evidence="3 8" id="KW-0812">Transmembrane</keyword>
<keyword evidence="2 8" id="KW-1003">Cell membrane</keyword>
<keyword evidence="10" id="KW-1185">Reference proteome</keyword>
<organism evidence="9 10">
    <name type="scientific">Salinicola rhizosphaerae</name>
    <dbReference type="NCBI Taxonomy" id="1443141"/>
    <lineage>
        <taxon>Bacteria</taxon>
        <taxon>Pseudomonadati</taxon>
        <taxon>Pseudomonadota</taxon>
        <taxon>Gammaproteobacteria</taxon>
        <taxon>Oceanospirillales</taxon>
        <taxon>Halomonadaceae</taxon>
        <taxon>Salinicola</taxon>
    </lineage>
</organism>
<sequence length="180" mass="18861">MSTDAFAASIGKGAALTRTRLPAALRIGLIFGVVETITPVIGWAIGLAASRFVSEWDHWIAFFLLAGLGAHMMWEGFKPADDSAKRDEPRKSSFWMLVATAFATSIDAMAIGVTLAFAKVNIVVAALSIGVATTVMVTAGIMLGRAIGALIGKRAEMLGGLVLIAIGAAILYEHLFVQVG</sequence>